<dbReference type="EMBL" id="CACRXK020001000">
    <property type="protein sequence ID" value="CAB3986326.1"/>
    <property type="molecule type" value="Genomic_DNA"/>
</dbReference>
<evidence type="ECO:0000313" key="3">
    <source>
        <dbReference type="Proteomes" id="UP001152795"/>
    </source>
</evidence>
<reference evidence="2" key="1">
    <citation type="submission" date="2020-04" db="EMBL/GenBank/DDBJ databases">
        <authorList>
            <person name="Alioto T."/>
            <person name="Alioto T."/>
            <person name="Gomez Garrido J."/>
        </authorList>
    </citation>
    <scope>NUCLEOTIDE SEQUENCE</scope>
    <source>
        <strain evidence="2">A484AB</strain>
    </source>
</reference>
<evidence type="ECO:0000313" key="2">
    <source>
        <dbReference type="EMBL" id="CAB3986326.1"/>
    </source>
</evidence>
<feature type="coiled-coil region" evidence="1">
    <location>
        <begin position="89"/>
        <end position="123"/>
    </location>
</feature>
<keyword evidence="1" id="KW-0175">Coiled coil</keyword>
<sequence>MVDIEDLQIQFQMLLCQASMDVVKPIAERLSIERANWKEKKNPKWWVYCVNLWTVNLIKKETDTQRVQMLQDLIGRCKEMIVQESGAWDDTAEKEVEAVEGKIKELEEAKAKLEKEAEILQKTVHILA</sequence>
<comment type="caution">
    <text evidence="2">The sequence shown here is derived from an EMBL/GenBank/DDBJ whole genome shotgun (WGS) entry which is preliminary data.</text>
</comment>
<proteinExistence type="predicted"/>
<evidence type="ECO:0000256" key="1">
    <source>
        <dbReference type="SAM" id="Coils"/>
    </source>
</evidence>
<dbReference type="Proteomes" id="UP001152795">
    <property type="component" value="Unassembled WGS sequence"/>
</dbReference>
<organism evidence="2 3">
    <name type="scientific">Paramuricea clavata</name>
    <name type="common">Red gorgonian</name>
    <name type="synonym">Violescent sea-whip</name>
    <dbReference type="NCBI Taxonomy" id="317549"/>
    <lineage>
        <taxon>Eukaryota</taxon>
        <taxon>Metazoa</taxon>
        <taxon>Cnidaria</taxon>
        <taxon>Anthozoa</taxon>
        <taxon>Octocorallia</taxon>
        <taxon>Malacalcyonacea</taxon>
        <taxon>Plexauridae</taxon>
        <taxon>Paramuricea</taxon>
    </lineage>
</organism>
<keyword evidence="3" id="KW-1185">Reference proteome</keyword>
<dbReference type="AlphaFoldDB" id="A0A6S7GCK7"/>
<accession>A0A6S7GCK7</accession>
<gene>
    <name evidence="2" type="ORF">PACLA_8A012575</name>
</gene>
<protein>
    <submittedName>
        <fullName evidence="2">Uncharacterized protein</fullName>
    </submittedName>
</protein>
<name>A0A6S7GCK7_PARCT</name>